<name>A0A7W7CJW0_9PSEU</name>
<dbReference type="GO" id="GO:0000976">
    <property type="term" value="F:transcription cis-regulatory region binding"/>
    <property type="evidence" value="ECO:0007669"/>
    <property type="project" value="TreeGrafter"/>
</dbReference>
<dbReference type="SUPFAM" id="SSF48498">
    <property type="entry name" value="Tetracyclin repressor-like, C-terminal domain"/>
    <property type="match status" value="1"/>
</dbReference>
<feature type="region of interest" description="Disordered" evidence="5">
    <location>
        <begin position="1"/>
        <end position="20"/>
    </location>
</feature>
<evidence type="ECO:0000256" key="4">
    <source>
        <dbReference type="PROSITE-ProRule" id="PRU00335"/>
    </source>
</evidence>
<dbReference type="Pfam" id="PF13305">
    <property type="entry name" value="TetR_C_33"/>
    <property type="match status" value="1"/>
</dbReference>
<dbReference type="PROSITE" id="PS50977">
    <property type="entry name" value="HTH_TETR_2"/>
    <property type="match status" value="1"/>
</dbReference>
<keyword evidence="3" id="KW-0804">Transcription</keyword>
<evidence type="ECO:0000256" key="2">
    <source>
        <dbReference type="ARBA" id="ARBA00023125"/>
    </source>
</evidence>
<dbReference type="EMBL" id="JACHMH010000001">
    <property type="protein sequence ID" value="MBB4681136.1"/>
    <property type="molecule type" value="Genomic_DNA"/>
</dbReference>
<gene>
    <name evidence="7" type="ORF">HNR67_007254</name>
</gene>
<evidence type="ECO:0000313" key="7">
    <source>
        <dbReference type="EMBL" id="MBB4681136.1"/>
    </source>
</evidence>
<feature type="domain" description="HTH tetR-type" evidence="6">
    <location>
        <begin position="22"/>
        <end position="83"/>
    </location>
</feature>
<dbReference type="InterPro" id="IPR050109">
    <property type="entry name" value="HTH-type_TetR-like_transc_reg"/>
</dbReference>
<dbReference type="PANTHER" id="PTHR30055">
    <property type="entry name" value="HTH-TYPE TRANSCRIPTIONAL REGULATOR RUTR"/>
    <property type="match status" value="1"/>
</dbReference>
<comment type="caution">
    <text evidence="7">The sequence shown here is derived from an EMBL/GenBank/DDBJ whole genome shotgun (WGS) entry which is preliminary data.</text>
</comment>
<sequence length="224" mass="23779">MEANSGLPGTPRRVRNPWGHGDRLRQEIMAATERLLGALDTDDALTIRGVARAAGIAPASIYPHFGDLTQLVGALMQDQMQRMADAMALGRDSVPEGDPLGRLCAILRAYLDFAINNPAHQRILLAFPKGVGVSWGDTGTMRPSAEIGVILIEALDACVAAGHRLRVEPAVASQIIMVGAFGRVVLSQASRGLYDGLSVPEFLCELIRLVFEPGVELAASDTGG</sequence>
<feature type="DNA-binding region" description="H-T-H motif" evidence="4">
    <location>
        <begin position="46"/>
        <end position="65"/>
    </location>
</feature>
<dbReference type="InterPro" id="IPR001647">
    <property type="entry name" value="HTH_TetR"/>
</dbReference>
<evidence type="ECO:0000256" key="1">
    <source>
        <dbReference type="ARBA" id="ARBA00023015"/>
    </source>
</evidence>
<keyword evidence="1" id="KW-0805">Transcription regulation</keyword>
<dbReference type="PANTHER" id="PTHR30055:SF209">
    <property type="entry name" value="POSSIBLE TRANSCRIPTIONAL REGULATORY PROTEIN (PROBABLY TETR-FAMILY)"/>
    <property type="match status" value="1"/>
</dbReference>
<dbReference type="Gene3D" id="1.10.357.10">
    <property type="entry name" value="Tetracycline Repressor, domain 2"/>
    <property type="match status" value="1"/>
</dbReference>
<evidence type="ECO:0000256" key="5">
    <source>
        <dbReference type="SAM" id="MobiDB-lite"/>
    </source>
</evidence>
<dbReference type="AlphaFoldDB" id="A0A7W7CJW0"/>
<dbReference type="SUPFAM" id="SSF46689">
    <property type="entry name" value="Homeodomain-like"/>
    <property type="match status" value="1"/>
</dbReference>
<keyword evidence="8" id="KW-1185">Reference proteome</keyword>
<evidence type="ECO:0000256" key="3">
    <source>
        <dbReference type="ARBA" id="ARBA00023163"/>
    </source>
</evidence>
<dbReference type="InterPro" id="IPR036271">
    <property type="entry name" value="Tet_transcr_reg_TetR-rel_C_sf"/>
</dbReference>
<dbReference type="Proteomes" id="UP000533598">
    <property type="component" value="Unassembled WGS sequence"/>
</dbReference>
<reference evidence="7 8" key="1">
    <citation type="submission" date="2020-08" db="EMBL/GenBank/DDBJ databases">
        <title>Sequencing the genomes of 1000 actinobacteria strains.</title>
        <authorList>
            <person name="Klenk H.-P."/>
        </authorList>
    </citation>
    <scope>NUCLEOTIDE SEQUENCE [LARGE SCALE GENOMIC DNA]</scope>
    <source>
        <strain evidence="7 8">DSM 44230</strain>
    </source>
</reference>
<dbReference type="Pfam" id="PF00440">
    <property type="entry name" value="TetR_N"/>
    <property type="match status" value="1"/>
</dbReference>
<dbReference type="GO" id="GO:0003700">
    <property type="term" value="F:DNA-binding transcription factor activity"/>
    <property type="evidence" value="ECO:0007669"/>
    <property type="project" value="TreeGrafter"/>
</dbReference>
<evidence type="ECO:0000259" key="6">
    <source>
        <dbReference type="PROSITE" id="PS50977"/>
    </source>
</evidence>
<organism evidence="7 8">
    <name type="scientific">Crossiella cryophila</name>
    <dbReference type="NCBI Taxonomy" id="43355"/>
    <lineage>
        <taxon>Bacteria</taxon>
        <taxon>Bacillati</taxon>
        <taxon>Actinomycetota</taxon>
        <taxon>Actinomycetes</taxon>
        <taxon>Pseudonocardiales</taxon>
        <taxon>Pseudonocardiaceae</taxon>
        <taxon>Crossiella</taxon>
    </lineage>
</organism>
<dbReference type="RefSeq" id="WP_185007478.1">
    <property type="nucleotide sequence ID" value="NZ_BAAAUI010000045.1"/>
</dbReference>
<accession>A0A7W7CJW0</accession>
<protein>
    <submittedName>
        <fullName evidence="7">AcrR family transcriptional regulator</fullName>
    </submittedName>
</protein>
<dbReference type="InterPro" id="IPR009057">
    <property type="entry name" value="Homeodomain-like_sf"/>
</dbReference>
<evidence type="ECO:0000313" key="8">
    <source>
        <dbReference type="Proteomes" id="UP000533598"/>
    </source>
</evidence>
<proteinExistence type="predicted"/>
<keyword evidence="2 4" id="KW-0238">DNA-binding</keyword>
<dbReference type="InterPro" id="IPR025996">
    <property type="entry name" value="MT1864/Rv1816-like_C"/>
</dbReference>